<reference evidence="1 3" key="1">
    <citation type="submission" date="2017-02" db="EMBL/GenBank/DDBJ databases">
        <title>Draft genome sequence of Moraxella caviae CCUG 355 type strain.</title>
        <authorList>
            <person name="Engstrom-Jakobsson H."/>
            <person name="Salva-Serra F."/>
            <person name="Thorell K."/>
            <person name="Gonzales-Siles L."/>
            <person name="Karlsson R."/>
            <person name="Boulund F."/>
            <person name="Engstrand L."/>
            <person name="Moore E."/>
        </authorList>
    </citation>
    <scope>NUCLEOTIDE SEQUENCE [LARGE SCALE GENOMIC DNA]</scope>
    <source>
        <strain evidence="1 3">CCUG 355</strain>
    </source>
</reference>
<protein>
    <submittedName>
        <fullName evidence="2">Uncharacterized protein conserved in bacteria</fullName>
    </submittedName>
</protein>
<reference evidence="2 4" key="2">
    <citation type="submission" date="2018-06" db="EMBL/GenBank/DDBJ databases">
        <authorList>
            <consortium name="Pathogen Informatics"/>
            <person name="Doyle S."/>
        </authorList>
    </citation>
    <scope>NUCLEOTIDE SEQUENCE [LARGE SCALE GENOMIC DNA]</scope>
    <source>
        <strain evidence="2 4">NCTC10293</strain>
    </source>
</reference>
<dbReference type="OrthoDB" id="6648777at2"/>
<keyword evidence="3" id="KW-1185">Reference proteome</keyword>
<dbReference type="STRING" id="34060.B0181_04550"/>
<dbReference type="InterPro" id="IPR008318">
    <property type="entry name" value="UCP030820"/>
</dbReference>
<dbReference type="Pfam" id="PF06073">
    <property type="entry name" value="DUF934"/>
    <property type="match status" value="1"/>
</dbReference>
<evidence type="ECO:0000313" key="2">
    <source>
        <dbReference type="EMBL" id="STZ14839.1"/>
    </source>
</evidence>
<proteinExistence type="predicted"/>
<name>A0A1T0A4Q6_9GAMM</name>
<dbReference type="Proteomes" id="UP000255279">
    <property type="component" value="Unassembled WGS sequence"/>
</dbReference>
<dbReference type="EMBL" id="UGQE01000004">
    <property type="protein sequence ID" value="STZ14839.1"/>
    <property type="molecule type" value="Genomic_DNA"/>
</dbReference>
<gene>
    <name evidence="1" type="ORF">B0181_04550</name>
    <name evidence="2" type="ORF">NCTC10293_02438</name>
</gene>
<sequence>MTVKSMNIITVDSGANLHQSQSEFFLISSSDEAPALAGFELGQIRERGEGNSTLLSTPDDFHDTRGVLLTADSTIEDVENITDQALVNLFVIHVANFVDGRVFSLVRQIRALRAHAEILIAGEFGLDQAAYFYKSGANGFIVHEPKIDTLKHTLADLKTAHQGTSAAALPMFR</sequence>
<accession>A0A1T0A4Q6</accession>
<dbReference type="RefSeq" id="WP_078276302.1">
    <property type="nucleotide sequence ID" value="NZ_CAACXO010000026.1"/>
</dbReference>
<organism evidence="1 3">
    <name type="scientific">Moraxella caviae</name>
    <dbReference type="NCBI Taxonomy" id="34060"/>
    <lineage>
        <taxon>Bacteria</taxon>
        <taxon>Pseudomonadati</taxon>
        <taxon>Pseudomonadota</taxon>
        <taxon>Gammaproteobacteria</taxon>
        <taxon>Moraxellales</taxon>
        <taxon>Moraxellaceae</taxon>
        <taxon>Moraxella</taxon>
    </lineage>
</organism>
<evidence type="ECO:0000313" key="4">
    <source>
        <dbReference type="Proteomes" id="UP000255279"/>
    </source>
</evidence>
<dbReference type="Proteomes" id="UP000190435">
    <property type="component" value="Unassembled WGS sequence"/>
</dbReference>
<dbReference type="AlphaFoldDB" id="A0A1T0A4Q6"/>
<evidence type="ECO:0000313" key="1">
    <source>
        <dbReference type="EMBL" id="OOR90694.1"/>
    </source>
</evidence>
<dbReference type="EMBL" id="MUXU01000029">
    <property type="protein sequence ID" value="OOR90694.1"/>
    <property type="molecule type" value="Genomic_DNA"/>
</dbReference>
<evidence type="ECO:0000313" key="3">
    <source>
        <dbReference type="Proteomes" id="UP000190435"/>
    </source>
</evidence>